<keyword evidence="1" id="KW-0255">Endonuclease</keyword>
<protein>
    <submittedName>
        <fullName evidence="3">Ribonuclease Z</fullName>
    </submittedName>
</protein>
<dbReference type="SMART" id="SM00849">
    <property type="entry name" value="Lactamase_B"/>
    <property type="match status" value="1"/>
</dbReference>
<dbReference type="Pfam" id="PF23023">
    <property type="entry name" value="Anti-Pycsar_Apyc1"/>
    <property type="match status" value="1"/>
</dbReference>
<dbReference type="PANTHER" id="PTHR46018:SF2">
    <property type="entry name" value="ZINC PHOSPHODIESTERASE ELAC PROTEIN 1"/>
    <property type="match status" value="1"/>
</dbReference>
<sequence>MGRVIFLGTGSALPSETQDNTSLLIESNGSYLMIDCSGTPYRKLLKLGVERDRLEHILITHHHIDHIYALPSLVECLWVEGRELPLHIYALPSAMKAVETLLDLWDLRSRPVRQFPIELHSLEGFENELVLQNINFTIRTSPMVHAVPSVATKITFPDGKIFVYSSDTAPCKQLVEFASGANYLLMECTFCSEDDGLAEITLHLNSNQYRDLARSIDAQNTLLIHHSDVTACPHFEVLQEIGPLGNGHKKLVYLPRDMESLEL</sequence>
<dbReference type="Proteomes" id="UP000521676">
    <property type="component" value="Unassembled WGS sequence"/>
</dbReference>
<evidence type="ECO:0000313" key="6">
    <source>
        <dbReference type="Proteomes" id="UP001431572"/>
    </source>
</evidence>
<feature type="domain" description="Metallo-beta-lactamase" evidence="2">
    <location>
        <begin position="19"/>
        <end position="193"/>
    </location>
</feature>
<evidence type="ECO:0000256" key="1">
    <source>
        <dbReference type="ARBA" id="ARBA00022759"/>
    </source>
</evidence>
<dbReference type="EMBL" id="JACATZ010000001">
    <property type="protein sequence ID" value="NWJ45239.1"/>
    <property type="molecule type" value="Genomic_DNA"/>
</dbReference>
<accession>A0A8T7M035</accession>
<name>A0A8T7M035_9CHLR</name>
<proteinExistence type="predicted"/>
<evidence type="ECO:0000313" key="5">
    <source>
        <dbReference type="Proteomes" id="UP000521676"/>
    </source>
</evidence>
<dbReference type="CDD" id="cd16272">
    <property type="entry name" value="RNaseZ_MBL-fold"/>
    <property type="match status" value="1"/>
</dbReference>
<dbReference type="AlphaFoldDB" id="A0A8T7M035"/>
<reference evidence="3 5" key="1">
    <citation type="submission" date="2020-06" db="EMBL/GenBank/DDBJ databases">
        <title>Anoxygenic phototrophic Chloroflexota member uses a Type I reaction center.</title>
        <authorList>
            <person name="Tsuji J.M."/>
            <person name="Shaw N.A."/>
            <person name="Nagashima S."/>
            <person name="Venkiteswaran J."/>
            <person name="Schiff S.L."/>
            <person name="Hanada S."/>
            <person name="Tank M."/>
            <person name="Neufeld J.D."/>
        </authorList>
    </citation>
    <scope>NUCLEOTIDE SEQUENCE [LARGE SCALE GENOMIC DNA]</scope>
    <source>
        <strain evidence="3">L227-S17</strain>
    </source>
</reference>
<keyword evidence="1" id="KW-0540">Nuclease</keyword>
<dbReference type="EMBL" id="CP128399">
    <property type="protein sequence ID" value="WJW67115.1"/>
    <property type="molecule type" value="Genomic_DNA"/>
</dbReference>
<dbReference type="PANTHER" id="PTHR46018">
    <property type="entry name" value="ZINC PHOSPHODIESTERASE ELAC PROTEIN 1"/>
    <property type="match status" value="1"/>
</dbReference>
<keyword evidence="1" id="KW-0378">Hydrolase</keyword>
<dbReference type="GO" id="GO:0042781">
    <property type="term" value="F:3'-tRNA processing endoribonuclease activity"/>
    <property type="evidence" value="ECO:0007669"/>
    <property type="project" value="TreeGrafter"/>
</dbReference>
<dbReference type="Gene3D" id="3.60.15.10">
    <property type="entry name" value="Ribonuclease Z/Hydroxyacylglutathione hydrolase-like"/>
    <property type="match status" value="1"/>
</dbReference>
<dbReference type="InterPro" id="IPR001279">
    <property type="entry name" value="Metallo-B-lactamas"/>
</dbReference>
<evidence type="ECO:0000259" key="2">
    <source>
        <dbReference type="SMART" id="SM00849"/>
    </source>
</evidence>
<organism evidence="3 5">
    <name type="scientific">Candidatus Chlorohelix allophototropha</name>
    <dbReference type="NCBI Taxonomy" id="3003348"/>
    <lineage>
        <taxon>Bacteria</taxon>
        <taxon>Bacillati</taxon>
        <taxon>Chloroflexota</taxon>
        <taxon>Chloroflexia</taxon>
        <taxon>Candidatus Chloroheliales</taxon>
        <taxon>Candidatus Chloroheliaceae</taxon>
        <taxon>Candidatus Chlorohelix</taxon>
    </lineage>
</organism>
<reference evidence="4" key="2">
    <citation type="journal article" date="2024" name="Nature">
        <title>Anoxygenic phototroph of the Chloroflexota uses a type I reaction centre.</title>
        <authorList>
            <person name="Tsuji J.M."/>
            <person name="Shaw N.A."/>
            <person name="Nagashima S."/>
            <person name="Venkiteswaran J.J."/>
            <person name="Schiff S.L."/>
            <person name="Watanabe T."/>
            <person name="Fukui M."/>
            <person name="Hanada S."/>
            <person name="Tank M."/>
            <person name="Neufeld J.D."/>
        </authorList>
    </citation>
    <scope>NUCLEOTIDE SEQUENCE</scope>
    <source>
        <strain evidence="4">L227-S17</strain>
    </source>
</reference>
<gene>
    <name evidence="3" type="ORF">HXX08_05100</name>
    <name evidence="4" type="ORF">OZ401_000369</name>
</gene>
<dbReference type="Proteomes" id="UP001431572">
    <property type="component" value="Chromosome 1"/>
</dbReference>
<evidence type="ECO:0000313" key="3">
    <source>
        <dbReference type="EMBL" id="NWJ45239.1"/>
    </source>
</evidence>
<dbReference type="InterPro" id="IPR036866">
    <property type="entry name" value="RibonucZ/Hydroxyglut_hydro"/>
</dbReference>
<dbReference type="SUPFAM" id="SSF56281">
    <property type="entry name" value="Metallo-hydrolase/oxidoreductase"/>
    <property type="match status" value="1"/>
</dbReference>
<keyword evidence="6" id="KW-1185">Reference proteome</keyword>
<evidence type="ECO:0000313" key="4">
    <source>
        <dbReference type="EMBL" id="WJW67115.1"/>
    </source>
</evidence>
<dbReference type="RefSeq" id="WP_341469010.1">
    <property type="nucleotide sequence ID" value="NZ_CP128399.1"/>
</dbReference>